<protein>
    <submittedName>
        <fullName evidence="2">Uncharacterized protein</fullName>
    </submittedName>
</protein>
<organism evidence="2 3">
    <name type="scientific">Coprinellus micaceus</name>
    <name type="common">Glistening ink-cap mushroom</name>
    <name type="synonym">Coprinus micaceus</name>
    <dbReference type="NCBI Taxonomy" id="71717"/>
    <lineage>
        <taxon>Eukaryota</taxon>
        <taxon>Fungi</taxon>
        <taxon>Dikarya</taxon>
        <taxon>Basidiomycota</taxon>
        <taxon>Agaricomycotina</taxon>
        <taxon>Agaricomycetes</taxon>
        <taxon>Agaricomycetidae</taxon>
        <taxon>Agaricales</taxon>
        <taxon>Agaricineae</taxon>
        <taxon>Psathyrellaceae</taxon>
        <taxon>Coprinellus</taxon>
    </lineage>
</organism>
<feature type="region of interest" description="Disordered" evidence="1">
    <location>
        <begin position="122"/>
        <end position="240"/>
    </location>
</feature>
<reference evidence="2 3" key="1">
    <citation type="journal article" date="2019" name="Nat. Ecol. Evol.">
        <title>Megaphylogeny resolves global patterns of mushroom evolution.</title>
        <authorList>
            <person name="Varga T."/>
            <person name="Krizsan K."/>
            <person name="Foldi C."/>
            <person name="Dima B."/>
            <person name="Sanchez-Garcia M."/>
            <person name="Sanchez-Ramirez S."/>
            <person name="Szollosi G.J."/>
            <person name="Szarkandi J.G."/>
            <person name="Papp V."/>
            <person name="Albert L."/>
            <person name="Andreopoulos W."/>
            <person name="Angelini C."/>
            <person name="Antonin V."/>
            <person name="Barry K.W."/>
            <person name="Bougher N.L."/>
            <person name="Buchanan P."/>
            <person name="Buyck B."/>
            <person name="Bense V."/>
            <person name="Catcheside P."/>
            <person name="Chovatia M."/>
            <person name="Cooper J."/>
            <person name="Damon W."/>
            <person name="Desjardin D."/>
            <person name="Finy P."/>
            <person name="Geml J."/>
            <person name="Haridas S."/>
            <person name="Hughes K."/>
            <person name="Justo A."/>
            <person name="Karasinski D."/>
            <person name="Kautmanova I."/>
            <person name="Kiss B."/>
            <person name="Kocsube S."/>
            <person name="Kotiranta H."/>
            <person name="LaButti K.M."/>
            <person name="Lechner B.E."/>
            <person name="Liimatainen K."/>
            <person name="Lipzen A."/>
            <person name="Lukacs Z."/>
            <person name="Mihaltcheva S."/>
            <person name="Morgado L.N."/>
            <person name="Niskanen T."/>
            <person name="Noordeloos M.E."/>
            <person name="Ohm R.A."/>
            <person name="Ortiz-Santana B."/>
            <person name="Ovrebo C."/>
            <person name="Racz N."/>
            <person name="Riley R."/>
            <person name="Savchenko A."/>
            <person name="Shiryaev A."/>
            <person name="Soop K."/>
            <person name="Spirin V."/>
            <person name="Szebenyi C."/>
            <person name="Tomsovsky M."/>
            <person name="Tulloss R.E."/>
            <person name="Uehling J."/>
            <person name="Grigoriev I.V."/>
            <person name="Vagvolgyi C."/>
            <person name="Papp T."/>
            <person name="Martin F.M."/>
            <person name="Miettinen O."/>
            <person name="Hibbett D.S."/>
            <person name="Nagy L.G."/>
        </authorList>
    </citation>
    <scope>NUCLEOTIDE SEQUENCE [LARGE SCALE GENOMIC DNA]</scope>
    <source>
        <strain evidence="2 3">FP101781</strain>
    </source>
</reference>
<feature type="compositionally biased region" description="Basic and acidic residues" evidence="1">
    <location>
        <begin position="229"/>
        <end position="240"/>
    </location>
</feature>
<dbReference type="Proteomes" id="UP000298030">
    <property type="component" value="Unassembled WGS sequence"/>
</dbReference>
<name>A0A4Y7SPE5_COPMI</name>
<dbReference type="AlphaFoldDB" id="A0A4Y7SPE5"/>
<feature type="compositionally biased region" description="Low complexity" evidence="1">
    <location>
        <begin position="195"/>
        <end position="209"/>
    </location>
</feature>
<gene>
    <name evidence="2" type="ORF">FA13DRAFT_1739722</name>
</gene>
<dbReference type="OrthoDB" id="3064832at2759"/>
<sequence length="240" mass="26294">MSSTSTLAVSAPVYIPRHKRTSSSSSTSSSTHPLTYSRDELLSMAPSTSTSTPSSSPSSSFHDHSEHLEHTYAHPLGPSPDHPDAQGWLALNTAMRSYLRQACPEIVMNRKMRKAVEFASFQHRANSSASKREASSERRGTESKPKQGRAPSPLHESTNAPEEQDAETESTPAPTIVPSARSQSKRPPPRRTPSNRAPRTPRTANTRTRYNSFALFHRQLGGHGAGSEDSWRRPVEVTGL</sequence>
<feature type="compositionally biased region" description="Low complexity" evidence="1">
    <location>
        <begin position="22"/>
        <end position="31"/>
    </location>
</feature>
<feature type="compositionally biased region" description="Basic and acidic residues" evidence="1">
    <location>
        <begin position="61"/>
        <end position="72"/>
    </location>
</feature>
<evidence type="ECO:0000256" key="1">
    <source>
        <dbReference type="SAM" id="MobiDB-lite"/>
    </source>
</evidence>
<keyword evidence="3" id="KW-1185">Reference proteome</keyword>
<evidence type="ECO:0000313" key="3">
    <source>
        <dbReference type="Proteomes" id="UP000298030"/>
    </source>
</evidence>
<dbReference type="EMBL" id="QPFP01000074">
    <property type="protein sequence ID" value="TEB23740.1"/>
    <property type="molecule type" value="Genomic_DNA"/>
</dbReference>
<accession>A0A4Y7SPE5</accession>
<comment type="caution">
    <text evidence="2">The sequence shown here is derived from an EMBL/GenBank/DDBJ whole genome shotgun (WGS) entry which is preliminary data.</text>
</comment>
<feature type="region of interest" description="Disordered" evidence="1">
    <location>
        <begin position="1"/>
        <end position="85"/>
    </location>
</feature>
<proteinExistence type="predicted"/>
<evidence type="ECO:0000313" key="2">
    <source>
        <dbReference type="EMBL" id="TEB23740.1"/>
    </source>
</evidence>
<feature type="compositionally biased region" description="Basic and acidic residues" evidence="1">
    <location>
        <begin position="130"/>
        <end position="145"/>
    </location>
</feature>
<feature type="compositionally biased region" description="Low complexity" evidence="1">
    <location>
        <begin position="46"/>
        <end position="60"/>
    </location>
</feature>